<evidence type="ECO:0000313" key="2">
    <source>
        <dbReference type="EMBL" id="OEJ23188.1"/>
    </source>
</evidence>
<comment type="caution">
    <text evidence="2">The sequence shown here is derived from an EMBL/GenBank/DDBJ whole genome shotgun (WGS) entry which is preliminary data.</text>
</comment>
<feature type="chain" id="PRO_5009182808" evidence="1">
    <location>
        <begin position="28"/>
        <end position="207"/>
    </location>
</feature>
<keyword evidence="3" id="KW-1185">Reference proteome</keyword>
<evidence type="ECO:0000313" key="3">
    <source>
        <dbReference type="Proteomes" id="UP000095759"/>
    </source>
</evidence>
<gene>
    <name evidence="2" type="ORF">AS594_00275</name>
</gene>
<sequence>MNRTKIAAVAIAATATLGSIGSSPASAAANEGAQVQADPAYKILKHLEYRGPGRVSLRLGYYNAAADKGFGWTKVKKKHNITKYSAVEYIAKSPVREHIGGQSYRHTGYAGKYKCRNGVCELVKQYKVLMTANEKKLRDDHDKGVITEYCVGITRCPNWVTTALAKSNRSSVAAEGDNKYVGAYKPFARTVLSADVKAGVNKNAATR</sequence>
<accession>A0A1E5P0V5</accession>
<name>A0A1E5P0V5_9ACTN</name>
<feature type="signal peptide" evidence="1">
    <location>
        <begin position="1"/>
        <end position="27"/>
    </location>
</feature>
<proteinExistence type="predicted"/>
<dbReference type="EMBL" id="MEHJ01000001">
    <property type="protein sequence ID" value="OEJ23188.1"/>
    <property type="molecule type" value="Genomic_DNA"/>
</dbReference>
<dbReference type="RefSeq" id="WP_069933701.1">
    <property type="nucleotide sequence ID" value="NZ_MEHJ01000001.1"/>
</dbReference>
<evidence type="ECO:0000256" key="1">
    <source>
        <dbReference type="SAM" id="SignalP"/>
    </source>
</evidence>
<reference evidence="2 3" key="1">
    <citation type="submission" date="2016-08" db="EMBL/GenBank/DDBJ databases">
        <title>Complete genome sequence of Streptomyces agglomeratus strain 6-3-2, a novel anti-MRSA actinomycete isolated from Wuli of Tebit, China.</title>
        <authorList>
            <person name="Chen X."/>
        </authorList>
    </citation>
    <scope>NUCLEOTIDE SEQUENCE [LARGE SCALE GENOMIC DNA]</scope>
    <source>
        <strain evidence="2 3">6-3-2</strain>
    </source>
</reference>
<keyword evidence="1" id="KW-0732">Signal</keyword>
<dbReference type="OrthoDB" id="4227459at2"/>
<dbReference type="AlphaFoldDB" id="A0A1E5P0V5"/>
<protein>
    <submittedName>
        <fullName evidence="2">Uncharacterized protein</fullName>
    </submittedName>
</protein>
<organism evidence="2 3">
    <name type="scientific">Streptomyces agglomeratus</name>
    <dbReference type="NCBI Taxonomy" id="285458"/>
    <lineage>
        <taxon>Bacteria</taxon>
        <taxon>Bacillati</taxon>
        <taxon>Actinomycetota</taxon>
        <taxon>Actinomycetes</taxon>
        <taxon>Kitasatosporales</taxon>
        <taxon>Streptomycetaceae</taxon>
        <taxon>Streptomyces</taxon>
    </lineage>
</organism>
<dbReference type="Proteomes" id="UP000095759">
    <property type="component" value="Unassembled WGS sequence"/>
</dbReference>